<dbReference type="Pfam" id="PF05899">
    <property type="entry name" value="Cupin_3"/>
    <property type="match status" value="1"/>
</dbReference>
<proteinExistence type="predicted"/>
<evidence type="ECO:0000313" key="3">
    <source>
        <dbReference type="Proteomes" id="UP000192761"/>
    </source>
</evidence>
<dbReference type="STRING" id="1121001.SAMN02745857_01335"/>
<dbReference type="Gene3D" id="2.60.120.10">
    <property type="entry name" value="Jelly Rolls"/>
    <property type="match status" value="1"/>
</dbReference>
<dbReference type="PANTHER" id="PTHR40943:SF1">
    <property type="entry name" value="CYTOPLASMIC PROTEIN"/>
    <property type="match status" value="1"/>
</dbReference>
<evidence type="ECO:0000259" key="1">
    <source>
        <dbReference type="Pfam" id="PF05899"/>
    </source>
</evidence>
<dbReference type="EMBL" id="FWXD01000006">
    <property type="protein sequence ID" value="SMC22133.1"/>
    <property type="molecule type" value="Genomic_DNA"/>
</dbReference>
<sequence length="119" mass="13216">MSGIVHFSQQQIEPAFDHPRSDRLEAGNPLRTTFEHYARDGISSGIWCCEAGRWRIRFALNKHEFFSVIRGRVRLHDADGAVVEVGPGEAAVIPAGFVGQFEVLEAVEKYFVVVETTGA</sequence>
<dbReference type="InterPro" id="IPR011051">
    <property type="entry name" value="RmlC_Cupin_sf"/>
</dbReference>
<dbReference type="InterPro" id="IPR008579">
    <property type="entry name" value="UGlyAH_Cupin_dom"/>
</dbReference>
<evidence type="ECO:0000313" key="2">
    <source>
        <dbReference type="EMBL" id="SMC22133.1"/>
    </source>
</evidence>
<keyword evidence="3" id="KW-1185">Reference proteome</keyword>
<dbReference type="SUPFAM" id="SSF51182">
    <property type="entry name" value="RmlC-like cupins"/>
    <property type="match status" value="1"/>
</dbReference>
<dbReference type="OrthoDB" id="9799053at2"/>
<reference evidence="2 3" key="1">
    <citation type="submission" date="2017-04" db="EMBL/GenBank/DDBJ databases">
        <authorList>
            <person name="Afonso C.L."/>
            <person name="Miller P.J."/>
            <person name="Scott M.A."/>
            <person name="Spackman E."/>
            <person name="Goraichik I."/>
            <person name="Dimitrov K.M."/>
            <person name="Suarez D.L."/>
            <person name="Swayne D.E."/>
        </authorList>
    </citation>
    <scope>NUCLEOTIDE SEQUENCE [LARGE SCALE GENOMIC DNA]</scope>
    <source>
        <strain evidence="2 3">DSM 23236</strain>
    </source>
</reference>
<organism evidence="2 3">
    <name type="scientific">Andreprevotia lacus DSM 23236</name>
    <dbReference type="NCBI Taxonomy" id="1121001"/>
    <lineage>
        <taxon>Bacteria</taxon>
        <taxon>Pseudomonadati</taxon>
        <taxon>Pseudomonadota</taxon>
        <taxon>Betaproteobacteria</taxon>
        <taxon>Neisseriales</taxon>
        <taxon>Chitinibacteraceae</taxon>
        <taxon>Andreprevotia</taxon>
    </lineage>
</organism>
<feature type="domain" description="(S)-ureidoglycine aminohydrolase cupin" evidence="1">
    <location>
        <begin position="41"/>
        <end position="111"/>
    </location>
</feature>
<gene>
    <name evidence="2" type="ORF">SAMN02745857_01335</name>
</gene>
<dbReference type="CDD" id="cd02227">
    <property type="entry name" value="cupin_TM1112-like"/>
    <property type="match status" value="1"/>
</dbReference>
<dbReference type="Proteomes" id="UP000192761">
    <property type="component" value="Unassembled WGS sequence"/>
</dbReference>
<accession>A0A1W1XE12</accession>
<dbReference type="RefSeq" id="WP_084090001.1">
    <property type="nucleotide sequence ID" value="NZ_FWXD01000006.1"/>
</dbReference>
<dbReference type="PANTHER" id="PTHR40943">
    <property type="entry name" value="CYTOPLASMIC PROTEIN-RELATED"/>
    <property type="match status" value="1"/>
</dbReference>
<dbReference type="InterPro" id="IPR014710">
    <property type="entry name" value="RmlC-like_jellyroll"/>
</dbReference>
<dbReference type="AlphaFoldDB" id="A0A1W1XE12"/>
<name>A0A1W1XE12_9NEIS</name>
<protein>
    <recommendedName>
        <fullName evidence="1">(S)-ureidoglycine aminohydrolase cupin domain-containing protein</fullName>
    </recommendedName>
</protein>